<feature type="transmembrane region" description="Helical" evidence="5">
    <location>
        <begin position="437"/>
        <end position="456"/>
    </location>
</feature>
<dbReference type="InterPro" id="IPR011701">
    <property type="entry name" value="MFS"/>
</dbReference>
<gene>
    <name evidence="7" type="ORF">CNQ36_34110</name>
</gene>
<dbReference type="InterPro" id="IPR020846">
    <property type="entry name" value="MFS_dom"/>
</dbReference>
<feature type="domain" description="Major facilitator superfamily (MFS) profile" evidence="6">
    <location>
        <begin position="15"/>
        <end position="464"/>
    </location>
</feature>
<name>A0A494V013_9ACTN</name>
<feature type="transmembrane region" description="Helical" evidence="5">
    <location>
        <begin position="339"/>
        <end position="358"/>
    </location>
</feature>
<feature type="transmembrane region" description="Helical" evidence="5">
    <location>
        <begin position="310"/>
        <end position="327"/>
    </location>
</feature>
<sequence>MTTILAPPVPIGKAAVGALGLLALSTGALESVVSPTIPLLERELDMSQSEGALLSIVLLITGALITPLAGKFGDRYGGKRVLIRLMAVVAVGGTVSALAPNLPVLLLGQVLQGAMVGALPLSFIVVRKNLPPGESKVAIGVVSGLFVGGGMVGMLSAGPVAEELSRHWMFALPTIAVIGATLLVNRLMPSDQPGGSYGAGIDWPGLLLLSGMLVTLMLVLALAPEAASQPLVVGALVVLLAVFVTGWVSVERRADSPMIDLHMLARPAIWKACALTFVICLGTSMAVYLVPQLLDERGDGYGFSASATEIGFFLLPGAVAATLAGPLGGIGDRRFGSRAVVNTGVVMMAVSLVALASVHTEVWHVVVGKALIALANGLCVTAMMTSTATAVDAEDTGIATSLILVSRVLGYAVGGQLGGALLTAATPSGSEAATESAYVTGFVIAGVVTSLALFVTRTMPKGVKE</sequence>
<organism evidence="7 8">
    <name type="scientific">Streptomyces fungicidicus</name>
    <dbReference type="NCBI Taxonomy" id="68203"/>
    <lineage>
        <taxon>Bacteria</taxon>
        <taxon>Bacillati</taxon>
        <taxon>Actinomycetota</taxon>
        <taxon>Actinomycetes</taxon>
        <taxon>Kitasatosporales</taxon>
        <taxon>Streptomycetaceae</taxon>
        <taxon>Streptomyces</taxon>
    </lineage>
</organism>
<proteinExistence type="predicted"/>
<feature type="transmembrane region" description="Helical" evidence="5">
    <location>
        <begin position="205"/>
        <end position="223"/>
    </location>
</feature>
<dbReference type="Proteomes" id="UP000282170">
    <property type="component" value="Plasmid p1"/>
</dbReference>
<feature type="transmembrane region" description="Helical" evidence="5">
    <location>
        <begin position="269"/>
        <end position="290"/>
    </location>
</feature>
<dbReference type="RefSeq" id="WP_121549580.1">
    <property type="nucleotide sequence ID" value="NZ_CP023408.1"/>
</dbReference>
<reference evidence="7 8" key="1">
    <citation type="submission" date="2017-09" db="EMBL/GenBank/DDBJ databases">
        <authorList>
            <person name="Zhang H."/>
            <person name="Hu S."/>
            <person name="Xu J."/>
            <person name="He Z."/>
        </authorList>
    </citation>
    <scope>NUCLEOTIDE SEQUENCE [LARGE SCALE GENOMIC DNA]</scope>
    <source>
        <strain evidence="7 8">TXX3120</strain>
        <plasmid evidence="7 8">p1</plasmid>
    </source>
</reference>
<feature type="transmembrane region" description="Helical" evidence="5">
    <location>
        <begin position="105"/>
        <end position="126"/>
    </location>
</feature>
<evidence type="ECO:0000313" key="8">
    <source>
        <dbReference type="Proteomes" id="UP000282170"/>
    </source>
</evidence>
<dbReference type="PANTHER" id="PTHR23501:SF197">
    <property type="entry name" value="COMD"/>
    <property type="match status" value="1"/>
</dbReference>
<geneLocation type="plasmid" evidence="7 8">
    <name>p1</name>
</geneLocation>
<feature type="transmembrane region" description="Helical" evidence="5">
    <location>
        <begin position="167"/>
        <end position="184"/>
    </location>
</feature>
<protein>
    <submittedName>
        <fullName evidence="7">MFS transporter</fullName>
    </submittedName>
</protein>
<dbReference type="AlphaFoldDB" id="A0A494V013"/>
<evidence type="ECO:0000256" key="2">
    <source>
        <dbReference type="ARBA" id="ARBA00022692"/>
    </source>
</evidence>
<evidence type="ECO:0000313" key="7">
    <source>
        <dbReference type="EMBL" id="AYL40433.1"/>
    </source>
</evidence>
<accession>A0A494V013</accession>
<evidence type="ECO:0000256" key="4">
    <source>
        <dbReference type="ARBA" id="ARBA00023136"/>
    </source>
</evidence>
<feature type="transmembrane region" description="Helical" evidence="5">
    <location>
        <begin position="229"/>
        <end position="248"/>
    </location>
</feature>
<dbReference type="EMBL" id="CP023408">
    <property type="protein sequence ID" value="AYL40433.1"/>
    <property type="molecule type" value="Genomic_DNA"/>
</dbReference>
<dbReference type="PROSITE" id="PS50850">
    <property type="entry name" value="MFS"/>
    <property type="match status" value="1"/>
</dbReference>
<dbReference type="FunFam" id="1.20.1250.20:FF:000631">
    <property type="entry name" value="Predicted arabinose efflux permease, MFS family"/>
    <property type="match status" value="1"/>
</dbReference>
<comment type="subcellular location">
    <subcellularLocation>
        <location evidence="1">Cell membrane</location>
        <topology evidence="1">Multi-pass membrane protein</topology>
    </subcellularLocation>
</comment>
<dbReference type="KEGG" id="sfug:CNQ36_34110"/>
<dbReference type="GO" id="GO:0022857">
    <property type="term" value="F:transmembrane transporter activity"/>
    <property type="evidence" value="ECO:0007669"/>
    <property type="project" value="InterPro"/>
</dbReference>
<feature type="transmembrane region" description="Helical" evidence="5">
    <location>
        <begin position="403"/>
        <end position="425"/>
    </location>
</feature>
<keyword evidence="7" id="KW-0614">Plasmid</keyword>
<dbReference type="InterPro" id="IPR036259">
    <property type="entry name" value="MFS_trans_sf"/>
</dbReference>
<feature type="transmembrane region" description="Helical" evidence="5">
    <location>
        <begin position="81"/>
        <end position="99"/>
    </location>
</feature>
<keyword evidence="4 5" id="KW-0472">Membrane</keyword>
<evidence type="ECO:0000259" key="6">
    <source>
        <dbReference type="PROSITE" id="PS50850"/>
    </source>
</evidence>
<dbReference type="CDD" id="cd17504">
    <property type="entry name" value="MFS_MMR_MDR_like"/>
    <property type="match status" value="1"/>
</dbReference>
<feature type="transmembrane region" description="Helical" evidence="5">
    <location>
        <begin position="138"/>
        <end position="161"/>
    </location>
</feature>
<feature type="transmembrane region" description="Helical" evidence="5">
    <location>
        <begin position="52"/>
        <end position="69"/>
    </location>
</feature>
<keyword evidence="8" id="KW-1185">Reference proteome</keyword>
<evidence type="ECO:0000256" key="1">
    <source>
        <dbReference type="ARBA" id="ARBA00004651"/>
    </source>
</evidence>
<feature type="transmembrane region" description="Helical" evidence="5">
    <location>
        <begin position="370"/>
        <end position="391"/>
    </location>
</feature>
<evidence type="ECO:0000256" key="3">
    <source>
        <dbReference type="ARBA" id="ARBA00022989"/>
    </source>
</evidence>
<keyword evidence="3 5" id="KW-1133">Transmembrane helix</keyword>
<evidence type="ECO:0000256" key="5">
    <source>
        <dbReference type="SAM" id="Phobius"/>
    </source>
</evidence>
<dbReference type="GO" id="GO:0005886">
    <property type="term" value="C:plasma membrane"/>
    <property type="evidence" value="ECO:0007669"/>
    <property type="project" value="UniProtKB-SubCell"/>
</dbReference>
<keyword evidence="2 5" id="KW-0812">Transmembrane</keyword>
<dbReference type="PANTHER" id="PTHR23501">
    <property type="entry name" value="MAJOR FACILITATOR SUPERFAMILY"/>
    <property type="match status" value="1"/>
</dbReference>
<dbReference type="SUPFAM" id="SSF103473">
    <property type="entry name" value="MFS general substrate transporter"/>
    <property type="match status" value="1"/>
</dbReference>
<dbReference type="Pfam" id="PF07690">
    <property type="entry name" value="MFS_1"/>
    <property type="match status" value="2"/>
</dbReference>
<dbReference type="Gene3D" id="1.20.1250.20">
    <property type="entry name" value="MFS general substrate transporter like domains"/>
    <property type="match status" value="2"/>
</dbReference>